<name>A0A383CCL7_9ZZZZ</name>
<organism evidence="1">
    <name type="scientific">marine metagenome</name>
    <dbReference type="NCBI Taxonomy" id="408172"/>
    <lineage>
        <taxon>unclassified sequences</taxon>
        <taxon>metagenomes</taxon>
        <taxon>ecological metagenomes</taxon>
    </lineage>
</organism>
<protein>
    <recommendedName>
        <fullName evidence="2">ABM domain-containing protein</fullName>
    </recommendedName>
</protein>
<evidence type="ECO:0000313" key="1">
    <source>
        <dbReference type="EMBL" id="SVE29911.1"/>
    </source>
</evidence>
<proteinExistence type="predicted"/>
<accession>A0A383CCL7</accession>
<sequence>MYLIRRVYDVKPGMAMKVAQVLDNVAKIYEKSGQRGPTKIYFNGGTLPGDKNVVYMEWQDESIVSPYRESNKIPQEVFEVGGEIREHLIDQRIEFFELLNPDK</sequence>
<dbReference type="EMBL" id="UINC01207704">
    <property type="protein sequence ID" value="SVE29911.1"/>
    <property type="molecule type" value="Genomic_DNA"/>
</dbReference>
<gene>
    <name evidence="1" type="ORF">METZ01_LOCUS482765</name>
</gene>
<dbReference type="AlphaFoldDB" id="A0A383CCL7"/>
<evidence type="ECO:0008006" key="2">
    <source>
        <dbReference type="Google" id="ProtNLM"/>
    </source>
</evidence>
<reference evidence="1" key="1">
    <citation type="submission" date="2018-05" db="EMBL/GenBank/DDBJ databases">
        <authorList>
            <person name="Lanie J.A."/>
            <person name="Ng W.-L."/>
            <person name="Kazmierczak K.M."/>
            <person name="Andrzejewski T.M."/>
            <person name="Davidsen T.M."/>
            <person name="Wayne K.J."/>
            <person name="Tettelin H."/>
            <person name="Glass J.I."/>
            <person name="Rusch D."/>
            <person name="Podicherti R."/>
            <person name="Tsui H.-C.T."/>
            <person name="Winkler M.E."/>
        </authorList>
    </citation>
    <scope>NUCLEOTIDE SEQUENCE</scope>
</reference>